<comment type="caution">
    <text evidence="1">The sequence shown here is derived from an EMBL/GenBank/DDBJ whole genome shotgun (WGS) entry which is preliminary data.</text>
</comment>
<evidence type="ECO:0000313" key="1">
    <source>
        <dbReference type="EMBL" id="TCD67509.1"/>
    </source>
</evidence>
<dbReference type="AlphaFoldDB" id="A0A4R0RQ68"/>
<sequence length="56" mass="5679">MAQTVGPPSGPSPITAARAIPGFLEQALWANSGNAPLSIVGTVGYERGKVDMVNPS</sequence>
<dbReference type="EMBL" id="RWJN01000095">
    <property type="protein sequence ID" value="TCD67509.1"/>
    <property type="molecule type" value="Genomic_DNA"/>
</dbReference>
<keyword evidence="2" id="KW-1185">Reference proteome</keyword>
<gene>
    <name evidence="1" type="ORF">EIP91_012314</name>
</gene>
<organism evidence="1 2">
    <name type="scientific">Steccherinum ochraceum</name>
    <dbReference type="NCBI Taxonomy" id="92696"/>
    <lineage>
        <taxon>Eukaryota</taxon>
        <taxon>Fungi</taxon>
        <taxon>Dikarya</taxon>
        <taxon>Basidiomycota</taxon>
        <taxon>Agaricomycotina</taxon>
        <taxon>Agaricomycetes</taxon>
        <taxon>Polyporales</taxon>
        <taxon>Steccherinaceae</taxon>
        <taxon>Steccherinum</taxon>
    </lineage>
</organism>
<dbReference type="Proteomes" id="UP000292702">
    <property type="component" value="Unassembled WGS sequence"/>
</dbReference>
<reference evidence="1 2" key="1">
    <citation type="submission" date="2018-11" db="EMBL/GenBank/DDBJ databases">
        <title>Genome assembly of Steccherinum ochraceum LE-BIN_3174, the white-rot fungus of the Steccherinaceae family (The Residual Polyporoid clade, Polyporales, Basidiomycota).</title>
        <authorList>
            <person name="Fedorova T.V."/>
            <person name="Glazunova O.A."/>
            <person name="Landesman E.O."/>
            <person name="Moiseenko K.V."/>
            <person name="Psurtseva N.V."/>
            <person name="Savinova O.S."/>
            <person name="Shakhova N.V."/>
            <person name="Tyazhelova T.V."/>
            <person name="Vasina D.V."/>
        </authorList>
    </citation>
    <scope>NUCLEOTIDE SEQUENCE [LARGE SCALE GENOMIC DNA]</scope>
    <source>
        <strain evidence="1 2">LE-BIN_3174</strain>
    </source>
</reference>
<accession>A0A4R0RQ68</accession>
<proteinExistence type="predicted"/>
<name>A0A4R0RQ68_9APHY</name>
<protein>
    <submittedName>
        <fullName evidence="1">Uncharacterized protein</fullName>
    </submittedName>
</protein>
<evidence type="ECO:0000313" key="2">
    <source>
        <dbReference type="Proteomes" id="UP000292702"/>
    </source>
</evidence>